<dbReference type="PANTHER" id="PTHR43133">
    <property type="entry name" value="RNA POLYMERASE ECF-TYPE SIGMA FACTO"/>
    <property type="match status" value="1"/>
</dbReference>
<protein>
    <submittedName>
        <fullName evidence="7">RNA polymerase sigma-70 factor (ECF subfamily)</fullName>
    </submittedName>
</protein>
<dbReference type="InterPro" id="IPR036388">
    <property type="entry name" value="WH-like_DNA-bd_sf"/>
</dbReference>
<gene>
    <name evidence="7" type="ORF">JOC54_003035</name>
</gene>
<dbReference type="PANTHER" id="PTHR43133:SF60">
    <property type="entry name" value="RNA POLYMERASE SIGMA FACTOR SIGV"/>
    <property type="match status" value="1"/>
</dbReference>
<dbReference type="SUPFAM" id="SSF88946">
    <property type="entry name" value="Sigma2 domain of RNA polymerase sigma factors"/>
    <property type="match status" value="1"/>
</dbReference>
<reference evidence="7" key="1">
    <citation type="submission" date="2021-01" db="EMBL/GenBank/DDBJ databases">
        <title>Genomic Encyclopedia of Type Strains, Phase IV (KMG-IV): sequencing the most valuable type-strain genomes for metagenomic binning, comparative biology and taxonomic classification.</title>
        <authorList>
            <person name="Goeker M."/>
        </authorList>
    </citation>
    <scope>NUCLEOTIDE SEQUENCE</scope>
    <source>
        <strain evidence="7">DSM 21943</strain>
    </source>
</reference>
<dbReference type="CDD" id="cd06171">
    <property type="entry name" value="Sigma70_r4"/>
    <property type="match status" value="1"/>
</dbReference>
<dbReference type="InterPro" id="IPR014284">
    <property type="entry name" value="RNA_pol_sigma-70_dom"/>
</dbReference>
<dbReference type="InterPro" id="IPR007627">
    <property type="entry name" value="RNA_pol_sigma70_r2"/>
</dbReference>
<dbReference type="RefSeq" id="WP_367617808.1">
    <property type="nucleotide sequence ID" value="NZ_JAFBCV010000010.1"/>
</dbReference>
<comment type="caution">
    <text evidence="7">The sequence shown here is derived from an EMBL/GenBank/DDBJ whole genome shotgun (WGS) entry which is preliminary data.</text>
</comment>
<sequence>MHNEKIHDWYMAYSNDVYQYLFFMTYDHELAKDLMQDTFIRGFEKHDTFLGTNPRNWLIAIARNQAIDYMKKKKPLTYLLEQATGMHTSEAIPDQMINRAESESELYRALHKLKRSYREVIILRKLKELSIAETAIILKTSEGKVKTTLWRAMKALRKQLEKEGFVYESIR</sequence>
<dbReference type="Gene3D" id="1.10.10.10">
    <property type="entry name" value="Winged helix-like DNA-binding domain superfamily/Winged helix DNA-binding domain"/>
    <property type="match status" value="1"/>
</dbReference>
<feature type="domain" description="RNA polymerase sigma factor 70 region 4 type 2" evidence="6">
    <location>
        <begin position="105"/>
        <end position="156"/>
    </location>
</feature>
<feature type="domain" description="RNA polymerase sigma-70 region 2" evidence="5">
    <location>
        <begin position="10"/>
        <end position="74"/>
    </location>
</feature>
<keyword evidence="3" id="KW-0731">Sigma factor</keyword>
<keyword evidence="2" id="KW-0805">Transcription regulation</keyword>
<evidence type="ECO:0000313" key="7">
    <source>
        <dbReference type="EMBL" id="MBM7839755.1"/>
    </source>
</evidence>
<dbReference type="Pfam" id="PF08281">
    <property type="entry name" value="Sigma70_r4_2"/>
    <property type="match status" value="1"/>
</dbReference>
<dbReference type="NCBIfam" id="TIGR02937">
    <property type="entry name" value="sigma70-ECF"/>
    <property type="match status" value="1"/>
</dbReference>
<dbReference type="Proteomes" id="UP001179280">
    <property type="component" value="Unassembled WGS sequence"/>
</dbReference>
<proteinExistence type="inferred from homology"/>
<dbReference type="InterPro" id="IPR013325">
    <property type="entry name" value="RNA_pol_sigma_r2"/>
</dbReference>
<organism evidence="7 8">
    <name type="scientific">Shouchella xiaoxiensis</name>
    <dbReference type="NCBI Taxonomy" id="766895"/>
    <lineage>
        <taxon>Bacteria</taxon>
        <taxon>Bacillati</taxon>
        <taxon>Bacillota</taxon>
        <taxon>Bacilli</taxon>
        <taxon>Bacillales</taxon>
        <taxon>Bacillaceae</taxon>
        <taxon>Shouchella</taxon>
    </lineage>
</organism>
<evidence type="ECO:0000256" key="4">
    <source>
        <dbReference type="ARBA" id="ARBA00023163"/>
    </source>
</evidence>
<dbReference type="InterPro" id="IPR013249">
    <property type="entry name" value="RNA_pol_sigma70_r4_t2"/>
</dbReference>
<evidence type="ECO:0000313" key="8">
    <source>
        <dbReference type="Proteomes" id="UP001179280"/>
    </source>
</evidence>
<accession>A0ABS2SW42</accession>
<dbReference type="EMBL" id="JAFBCV010000010">
    <property type="protein sequence ID" value="MBM7839755.1"/>
    <property type="molecule type" value="Genomic_DNA"/>
</dbReference>
<evidence type="ECO:0000256" key="2">
    <source>
        <dbReference type="ARBA" id="ARBA00023015"/>
    </source>
</evidence>
<dbReference type="Pfam" id="PF04542">
    <property type="entry name" value="Sigma70_r2"/>
    <property type="match status" value="1"/>
</dbReference>
<evidence type="ECO:0000259" key="5">
    <source>
        <dbReference type="Pfam" id="PF04542"/>
    </source>
</evidence>
<dbReference type="InterPro" id="IPR039425">
    <property type="entry name" value="RNA_pol_sigma-70-like"/>
</dbReference>
<keyword evidence="8" id="KW-1185">Reference proteome</keyword>
<evidence type="ECO:0000256" key="3">
    <source>
        <dbReference type="ARBA" id="ARBA00023082"/>
    </source>
</evidence>
<evidence type="ECO:0000259" key="6">
    <source>
        <dbReference type="Pfam" id="PF08281"/>
    </source>
</evidence>
<name>A0ABS2SW42_9BACI</name>
<dbReference type="InterPro" id="IPR013324">
    <property type="entry name" value="RNA_pol_sigma_r3/r4-like"/>
</dbReference>
<evidence type="ECO:0000256" key="1">
    <source>
        <dbReference type="ARBA" id="ARBA00010641"/>
    </source>
</evidence>
<dbReference type="SUPFAM" id="SSF88659">
    <property type="entry name" value="Sigma3 and sigma4 domains of RNA polymerase sigma factors"/>
    <property type="match status" value="1"/>
</dbReference>
<keyword evidence="4" id="KW-0804">Transcription</keyword>
<dbReference type="Gene3D" id="1.10.1740.10">
    <property type="match status" value="1"/>
</dbReference>
<comment type="similarity">
    <text evidence="1">Belongs to the sigma-70 factor family. ECF subfamily.</text>
</comment>